<evidence type="ECO:0000313" key="1">
    <source>
        <dbReference type="EMBL" id="MCH6164429.1"/>
    </source>
</evidence>
<name>A0ABS9T7C2_9PSEU</name>
<dbReference type="RefSeq" id="WP_241034626.1">
    <property type="nucleotide sequence ID" value="NZ_BAAAJF010000034.1"/>
</dbReference>
<sequence>MKRGLVVLDTAEVPEQERPDRVARLQRRLKDEGVTIGLVYADVHRSDDVGYLTNLCIYWNEGILAVPAEGDPAFLMKLSPRVHPWMRRSSTLTDLRSGKGFTALVQGFIENAAGVDNTEPGVIGLVDGSLWPTTTVDEVRAAAPGWDVRPLGGLVREQRLVPSAAELGLLGAAAGHLRTALDAVVGPDLPDGERIALLEQALRGAGYTDLMVEVVHGPDEVSAVEVTGQFRFSWLRASRLVTQAAGAPQWAASLQDALAAARAAVAPGEAAAVPAAAAEKTLTGLPAGATAHATVVHQADLSTGGDYASPDEQLPVGAVVVVSVEVLFPDGGRVAVADTVRVGETGAEQLDDKELHA</sequence>
<gene>
    <name evidence="1" type="ORF">MMF94_01940</name>
</gene>
<geneLocation type="plasmid" evidence="1">
    <name>unnamed</name>
</geneLocation>
<dbReference type="InterPro" id="IPR029149">
    <property type="entry name" value="Creatin/AminoP/Spt16_N"/>
</dbReference>
<accession>A0ABS9T7C2</accession>
<reference evidence="1 2" key="1">
    <citation type="submission" date="2022-03" db="EMBL/GenBank/DDBJ databases">
        <title>Pseudonocardia alaer sp. nov., a novel actinomycete isolated from reed forest soil.</title>
        <authorList>
            <person name="Wang L."/>
        </authorList>
    </citation>
    <scope>NUCLEOTIDE SEQUENCE [LARGE SCALE GENOMIC DNA]</scope>
    <source>
        <strain evidence="1 2">Y-16303</strain>
        <plasmid evidence="1">unnamed</plasmid>
    </source>
</reference>
<comment type="caution">
    <text evidence="1">The sequence shown here is derived from an EMBL/GenBank/DDBJ whole genome shotgun (WGS) entry which is preliminary data.</text>
</comment>
<proteinExistence type="predicted"/>
<evidence type="ECO:0008006" key="3">
    <source>
        <dbReference type="Google" id="ProtNLM"/>
    </source>
</evidence>
<dbReference type="Proteomes" id="UP001299970">
    <property type="component" value="Unassembled WGS sequence"/>
</dbReference>
<dbReference type="EMBL" id="JAKXMK010000002">
    <property type="protein sequence ID" value="MCH6164429.1"/>
    <property type="molecule type" value="Genomic_DNA"/>
</dbReference>
<keyword evidence="1" id="KW-0614">Plasmid</keyword>
<evidence type="ECO:0000313" key="2">
    <source>
        <dbReference type="Proteomes" id="UP001299970"/>
    </source>
</evidence>
<dbReference type="SUPFAM" id="SSF53092">
    <property type="entry name" value="Creatinase/prolidase N-terminal domain"/>
    <property type="match status" value="1"/>
</dbReference>
<protein>
    <recommendedName>
        <fullName evidence="3">Xaa-Pro aminopeptidase</fullName>
    </recommendedName>
</protein>
<keyword evidence="2" id="KW-1185">Reference proteome</keyword>
<organism evidence="1 2">
    <name type="scientific">Pseudonocardia alaniniphila</name>
    <dbReference type="NCBI Taxonomy" id="75291"/>
    <lineage>
        <taxon>Bacteria</taxon>
        <taxon>Bacillati</taxon>
        <taxon>Actinomycetota</taxon>
        <taxon>Actinomycetes</taxon>
        <taxon>Pseudonocardiales</taxon>
        <taxon>Pseudonocardiaceae</taxon>
        <taxon>Pseudonocardia</taxon>
    </lineage>
</organism>